<reference evidence="1 2" key="1">
    <citation type="submission" date="2022-05" db="EMBL/GenBank/DDBJ databases">
        <authorList>
            <consortium name="Genoscope - CEA"/>
            <person name="William W."/>
        </authorList>
    </citation>
    <scope>NUCLEOTIDE SEQUENCE [LARGE SCALE GENOMIC DNA]</scope>
</reference>
<evidence type="ECO:0000313" key="1">
    <source>
        <dbReference type="EMBL" id="CAH3021151.1"/>
    </source>
</evidence>
<comment type="caution">
    <text evidence="1">The sequence shown here is derived from an EMBL/GenBank/DDBJ whole genome shotgun (WGS) entry which is preliminary data.</text>
</comment>
<evidence type="ECO:0000313" key="2">
    <source>
        <dbReference type="Proteomes" id="UP001159427"/>
    </source>
</evidence>
<protein>
    <submittedName>
        <fullName evidence="1">Uncharacterized protein</fullName>
    </submittedName>
</protein>
<keyword evidence="2" id="KW-1185">Reference proteome</keyword>
<proteinExistence type="predicted"/>
<sequence>VINLSPTTNFSHLACKTFKFFVSCEYSYIPDQQRPTILTNRF</sequence>
<gene>
    <name evidence="1" type="ORF">PEVE_00010143</name>
</gene>
<accession>A0ABN8LYR4</accession>
<organism evidence="1 2">
    <name type="scientific">Porites evermanni</name>
    <dbReference type="NCBI Taxonomy" id="104178"/>
    <lineage>
        <taxon>Eukaryota</taxon>
        <taxon>Metazoa</taxon>
        <taxon>Cnidaria</taxon>
        <taxon>Anthozoa</taxon>
        <taxon>Hexacorallia</taxon>
        <taxon>Scleractinia</taxon>
        <taxon>Fungiina</taxon>
        <taxon>Poritidae</taxon>
        <taxon>Porites</taxon>
    </lineage>
</organism>
<feature type="non-terminal residue" evidence="1">
    <location>
        <position position="42"/>
    </location>
</feature>
<feature type="non-terminal residue" evidence="1">
    <location>
        <position position="1"/>
    </location>
</feature>
<dbReference type="EMBL" id="CALNXI010000171">
    <property type="protein sequence ID" value="CAH3021151.1"/>
    <property type="molecule type" value="Genomic_DNA"/>
</dbReference>
<dbReference type="Proteomes" id="UP001159427">
    <property type="component" value="Unassembled WGS sequence"/>
</dbReference>
<name>A0ABN8LYR4_9CNID</name>